<gene>
    <name evidence="2" type="primary">ATC1</name>
    <name evidence="2" type="ORF">ZYGM_001086</name>
</gene>
<evidence type="ECO:0000313" key="2">
    <source>
        <dbReference type="EMBL" id="GCF01468.1"/>
    </source>
</evidence>
<comment type="caution">
    <text evidence="2">The sequence shown here is derived from an EMBL/GenBank/DDBJ whole genome shotgun (WGS) entry which is preliminary data.</text>
</comment>
<evidence type="ECO:0000256" key="1">
    <source>
        <dbReference type="SAM" id="MobiDB-lite"/>
    </source>
</evidence>
<protein>
    <submittedName>
        <fullName evidence="2">Alpha,alpha-trehalase</fullName>
    </submittedName>
</protein>
<feature type="region of interest" description="Disordered" evidence="1">
    <location>
        <begin position="56"/>
        <end position="128"/>
    </location>
</feature>
<organism evidence="2 3">
    <name type="scientific">Zygosaccharomyces mellis</name>
    <dbReference type="NCBI Taxonomy" id="42258"/>
    <lineage>
        <taxon>Eukaryota</taxon>
        <taxon>Fungi</taxon>
        <taxon>Dikarya</taxon>
        <taxon>Ascomycota</taxon>
        <taxon>Saccharomycotina</taxon>
        <taxon>Saccharomycetes</taxon>
        <taxon>Saccharomycetales</taxon>
        <taxon>Saccharomycetaceae</taxon>
        <taxon>Zygosaccharomyces</taxon>
    </lineage>
</organism>
<feature type="compositionally biased region" description="Polar residues" evidence="1">
    <location>
        <begin position="101"/>
        <end position="119"/>
    </location>
</feature>
<dbReference type="EMBL" id="BIMX01000033">
    <property type="protein sequence ID" value="GCF01468.1"/>
    <property type="molecule type" value="Genomic_DNA"/>
</dbReference>
<keyword evidence="3" id="KW-1185">Reference proteome</keyword>
<dbReference type="OrthoDB" id="4070577at2759"/>
<accession>A0A4C2EBA7</accession>
<reference evidence="2 3" key="1">
    <citation type="submission" date="2019-01" db="EMBL/GenBank/DDBJ databases">
        <title>Draft Genome Sequencing of Zygosaccharomyces mellis Ca-7.</title>
        <authorList>
            <person name="Shiwa Y."/>
            <person name="Kanesaki Y."/>
            <person name="Ishige T."/>
            <person name="Mura K."/>
            <person name="Hori T."/>
            <person name="Tamura T."/>
        </authorList>
    </citation>
    <scope>NUCLEOTIDE SEQUENCE [LARGE SCALE GENOMIC DNA]</scope>
    <source>
        <strain evidence="2 3">Ca-7</strain>
    </source>
</reference>
<evidence type="ECO:0000313" key="3">
    <source>
        <dbReference type="Proteomes" id="UP000301737"/>
    </source>
</evidence>
<sequence length="204" mass="23478">MSRTEDLAEPSGPSNQLDYDDTITKLLSVENFNDNGTELPESDLSQTKAFTLDNILNDPDSTLNFNNEDLGDNDKRPLNYDDEKQEEAPKKRAAYEDTVLSPISLSPLSTDENSRQSTTESKRSRLNSEFTMDQIKETKKRIINTHKLILNFNLLKDSYNKTCEEFKKSIYNLRESEIQRAHLYQENEKLRKLVGKLNGTPTHQ</sequence>
<feature type="compositionally biased region" description="Basic and acidic residues" evidence="1">
    <location>
        <begin position="72"/>
        <end position="95"/>
    </location>
</feature>
<dbReference type="AlphaFoldDB" id="A0A4C2EBA7"/>
<proteinExistence type="predicted"/>
<name>A0A4C2EBA7_9SACH</name>
<dbReference type="Proteomes" id="UP000301737">
    <property type="component" value="Unassembled WGS sequence"/>
</dbReference>